<feature type="transmembrane region" description="Helical" evidence="7">
    <location>
        <begin position="6"/>
        <end position="30"/>
    </location>
</feature>
<feature type="transmembrane region" description="Helical" evidence="7">
    <location>
        <begin position="85"/>
        <end position="105"/>
    </location>
</feature>
<feature type="transmembrane region" description="Helical" evidence="7">
    <location>
        <begin position="117"/>
        <end position="134"/>
    </location>
</feature>
<evidence type="ECO:0000313" key="9">
    <source>
        <dbReference type="Proteomes" id="UP000481700"/>
    </source>
</evidence>
<dbReference type="InterPro" id="IPR000715">
    <property type="entry name" value="Glycosyl_transferase_4"/>
</dbReference>
<dbReference type="GO" id="GO:0044038">
    <property type="term" value="P:cell wall macromolecule biosynthetic process"/>
    <property type="evidence" value="ECO:0007669"/>
    <property type="project" value="TreeGrafter"/>
</dbReference>
<evidence type="ECO:0000256" key="6">
    <source>
        <dbReference type="ARBA" id="ARBA00023136"/>
    </source>
</evidence>
<gene>
    <name evidence="8" type="ORF">F2Z07_22260</name>
</gene>
<name>A0A6L3ILB3_9BACT</name>
<dbReference type="GO" id="GO:0009103">
    <property type="term" value="P:lipopolysaccharide biosynthetic process"/>
    <property type="evidence" value="ECO:0007669"/>
    <property type="project" value="TreeGrafter"/>
</dbReference>
<evidence type="ECO:0000313" key="8">
    <source>
        <dbReference type="EMBL" id="KAA5313557.1"/>
    </source>
</evidence>
<evidence type="ECO:0000256" key="7">
    <source>
        <dbReference type="SAM" id="Phobius"/>
    </source>
</evidence>
<evidence type="ECO:0000256" key="2">
    <source>
        <dbReference type="ARBA" id="ARBA00022475"/>
    </source>
</evidence>
<reference evidence="8 9" key="1">
    <citation type="journal article" date="2019" name="Nat. Med.">
        <title>A library of human gut bacterial isolates paired with longitudinal multiomics data enables mechanistic microbiome research.</title>
        <authorList>
            <person name="Poyet M."/>
            <person name="Groussin M."/>
            <person name="Gibbons S.M."/>
            <person name="Avila-Pacheco J."/>
            <person name="Jiang X."/>
            <person name="Kearney S.M."/>
            <person name="Perrotta A.R."/>
            <person name="Berdy B."/>
            <person name="Zhao S."/>
            <person name="Lieberman T.D."/>
            <person name="Swanson P.K."/>
            <person name="Smith M."/>
            <person name="Roesemann S."/>
            <person name="Alexander J.E."/>
            <person name="Rich S.A."/>
            <person name="Livny J."/>
            <person name="Vlamakis H."/>
            <person name="Clish C."/>
            <person name="Bullock K."/>
            <person name="Deik A."/>
            <person name="Scott J."/>
            <person name="Pierce K.A."/>
            <person name="Xavier R.J."/>
            <person name="Alm E.J."/>
        </authorList>
    </citation>
    <scope>NUCLEOTIDE SEQUENCE [LARGE SCALE GENOMIC DNA]</scope>
    <source>
        <strain evidence="8 9">BIOML-A25</strain>
    </source>
</reference>
<proteinExistence type="predicted"/>
<accession>A0A6L3ILB3</accession>
<keyword evidence="2" id="KW-1003">Cell membrane</keyword>
<dbReference type="GO" id="GO:0005886">
    <property type="term" value="C:plasma membrane"/>
    <property type="evidence" value="ECO:0007669"/>
    <property type="project" value="UniProtKB-SubCell"/>
</dbReference>
<feature type="non-terminal residue" evidence="8">
    <location>
        <position position="145"/>
    </location>
</feature>
<organism evidence="8 9">
    <name type="scientific">Phocaeicola dorei</name>
    <dbReference type="NCBI Taxonomy" id="357276"/>
    <lineage>
        <taxon>Bacteria</taxon>
        <taxon>Pseudomonadati</taxon>
        <taxon>Bacteroidota</taxon>
        <taxon>Bacteroidia</taxon>
        <taxon>Bacteroidales</taxon>
        <taxon>Bacteroidaceae</taxon>
        <taxon>Phocaeicola</taxon>
    </lineage>
</organism>
<protein>
    <submittedName>
        <fullName evidence="8">Undecaprenyl/decaprenyl-phosphate alpha-N-acetylglucosaminyl 1-phosphate transferase</fullName>
    </submittedName>
</protein>
<sequence length="145" mass="16394">MLNFIVVFCGFFIAVALARIIIPRILIISLRKRLFDTPDARKVHKKPVSRLGGVSFFPAILFTVTFLIGICYMTGWVSLVDTGQHWVQILFMCTGLTLLYIVGIADDLIGVRYRQKFIVQLIAAFMFPLAGLYINDFYGLFGIHA</sequence>
<keyword evidence="6 7" id="KW-0472">Membrane</keyword>
<evidence type="ECO:0000256" key="1">
    <source>
        <dbReference type="ARBA" id="ARBA00004651"/>
    </source>
</evidence>
<dbReference type="EMBL" id="VVZV01000054">
    <property type="protein sequence ID" value="KAA5313557.1"/>
    <property type="molecule type" value="Genomic_DNA"/>
</dbReference>
<feature type="transmembrane region" description="Helical" evidence="7">
    <location>
        <begin position="51"/>
        <end position="79"/>
    </location>
</feature>
<keyword evidence="5 7" id="KW-1133">Transmembrane helix</keyword>
<dbReference type="GO" id="GO:0016780">
    <property type="term" value="F:phosphotransferase activity, for other substituted phosphate groups"/>
    <property type="evidence" value="ECO:0007669"/>
    <property type="project" value="InterPro"/>
</dbReference>
<dbReference type="GO" id="GO:0071555">
    <property type="term" value="P:cell wall organization"/>
    <property type="evidence" value="ECO:0007669"/>
    <property type="project" value="TreeGrafter"/>
</dbReference>
<keyword evidence="3 8" id="KW-0808">Transferase</keyword>
<keyword evidence="4 7" id="KW-0812">Transmembrane</keyword>
<comment type="subcellular location">
    <subcellularLocation>
        <location evidence="1">Cell membrane</location>
        <topology evidence="1">Multi-pass membrane protein</topology>
    </subcellularLocation>
</comment>
<dbReference type="AlphaFoldDB" id="A0A6L3ILB3"/>
<dbReference type="PANTHER" id="PTHR22926:SF3">
    <property type="entry name" value="UNDECAPRENYL-PHOSPHATE ALPHA-N-ACETYLGLUCOSAMINYL 1-PHOSPHATE TRANSFERASE"/>
    <property type="match status" value="1"/>
</dbReference>
<comment type="caution">
    <text evidence="8">The sequence shown here is derived from an EMBL/GenBank/DDBJ whole genome shotgun (WGS) entry which is preliminary data.</text>
</comment>
<evidence type="ECO:0000256" key="3">
    <source>
        <dbReference type="ARBA" id="ARBA00022679"/>
    </source>
</evidence>
<dbReference type="PANTHER" id="PTHR22926">
    <property type="entry name" value="PHOSPHO-N-ACETYLMURAMOYL-PENTAPEPTIDE-TRANSFERASE"/>
    <property type="match status" value="1"/>
</dbReference>
<evidence type="ECO:0000256" key="5">
    <source>
        <dbReference type="ARBA" id="ARBA00022989"/>
    </source>
</evidence>
<dbReference type="Proteomes" id="UP000481700">
    <property type="component" value="Unassembled WGS sequence"/>
</dbReference>
<evidence type="ECO:0000256" key="4">
    <source>
        <dbReference type="ARBA" id="ARBA00022692"/>
    </source>
</evidence>